<gene>
    <name evidence="6" type="ORF">CLV25_11027</name>
</gene>
<dbReference type="RefSeq" id="WP_131839627.1">
    <property type="nucleotide sequence ID" value="NZ_SLWB01000010.1"/>
</dbReference>
<keyword evidence="7" id="KW-1185">Reference proteome</keyword>
<sequence length="232" mass="24204">METVKELFASQAFVLAFVLGTYTFSLWLFRKTKISLLHPLLTSIFLIIVVLKLFDVEYQTFEQGSSIVDFMLGPTVVALGVTLYDQVTHIKGNLLSILTSIFVGAIVGIASVTVVLYAMGANEALVATLQPKSVTTPIAMSISEKFGGLPSLTAVVVVAVGIFGGIVGPFVLDKLGVSSKIARGLALGAAAHGMGTARAMELGAIEGAISGLAIGLMGAATALLVPLMRMIM</sequence>
<evidence type="ECO:0000256" key="5">
    <source>
        <dbReference type="SAM" id="Phobius"/>
    </source>
</evidence>
<protein>
    <submittedName>
        <fullName evidence="6">Putative murein hydrolase (TIGR00659 family)</fullName>
    </submittedName>
</protein>
<feature type="transmembrane region" description="Helical" evidence="5">
    <location>
        <begin position="96"/>
        <end position="119"/>
    </location>
</feature>
<organism evidence="6 7">
    <name type="scientific">Acetobacteroides hydrogenigenes</name>
    <dbReference type="NCBI Taxonomy" id="979970"/>
    <lineage>
        <taxon>Bacteria</taxon>
        <taxon>Pseudomonadati</taxon>
        <taxon>Bacteroidota</taxon>
        <taxon>Bacteroidia</taxon>
        <taxon>Bacteroidales</taxon>
        <taxon>Rikenellaceae</taxon>
        <taxon>Acetobacteroides</taxon>
    </lineage>
</organism>
<feature type="transmembrane region" description="Helical" evidence="5">
    <location>
        <begin position="12"/>
        <end position="29"/>
    </location>
</feature>
<evidence type="ECO:0000256" key="1">
    <source>
        <dbReference type="ARBA" id="ARBA00004141"/>
    </source>
</evidence>
<proteinExistence type="predicted"/>
<dbReference type="PANTHER" id="PTHR30249">
    <property type="entry name" value="PUTATIVE SEROTONIN TRANSPORTER"/>
    <property type="match status" value="1"/>
</dbReference>
<evidence type="ECO:0000256" key="4">
    <source>
        <dbReference type="ARBA" id="ARBA00023136"/>
    </source>
</evidence>
<comment type="subcellular location">
    <subcellularLocation>
        <location evidence="1">Membrane</location>
        <topology evidence="1">Multi-pass membrane protein</topology>
    </subcellularLocation>
</comment>
<keyword evidence="6" id="KW-0378">Hydrolase</keyword>
<keyword evidence="2 5" id="KW-0812">Transmembrane</keyword>
<dbReference type="PANTHER" id="PTHR30249:SF0">
    <property type="entry name" value="PLASTIDAL GLYCOLATE_GLYCERATE TRANSLOCATOR 1, CHLOROPLASTIC"/>
    <property type="match status" value="1"/>
</dbReference>
<dbReference type="Proteomes" id="UP000294830">
    <property type="component" value="Unassembled WGS sequence"/>
</dbReference>
<dbReference type="EMBL" id="SLWB01000010">
    <property type="protein sequence ID" value="TCN65638.1"/>
    <property type="molecule type" value="Genomic_DNA"/>
</dbReference>
<dbReference type="InterPro" id="IPR007300">
    <property type="entry name" value="CidB/LrgB"/>
</dbReference>
<accession>A0A4R2EAA2</accession>
<dbReference type="GO" id="GO:0016787">
    <property type="term" value="F:hydrolase activity"/>
    <property type="evidence" value="ECO:0007669"/>
    <property type="project" value="UniProtKB-KW"/>
</dbReference>
<feature type="transmembrane region" description="Helical" evidence="5">
    <location>
        <begin position="66"/>
        <end position="84"/>
    </location>
</feature>
<evidence type="ECO:0000313" key="7">
    <source>
        <dbReference type="Proteomes" id="UP000294830"/>
    </source>
</evidence>
<keyword evidence="4 5" id="KW-0472">Membrane</keyword>
<evidence type="ECO:0000256" key="2">
    <source>
        <dbReference type="ARBA" id="ARBA00022692"/>
    </source>
</evidence>
<feature type="transmembrane region" description="Helical" evidence="5">
    <location>
        <begin position="208"/>
        <end position="228"/>
    </location>
</feature>
<reference evidence="6 7" key="1">
    <citation type="submission" date="2019-03" db="EMBL/GenBank/DDBJ databases">
        <title>Genomic Encyclopedia of Archaeal and Bacterial Type Strains, Phase II (KMG-II): from individual species to whole genera.</title>
        <authorList>
            <person name="Goeker M."/>
        </authorList>
    </citation>
    <scope>NUCLEOTIDE SEQUENCE [LARGE SCALE GENOMIC DNA]</scope>
    <source>
        <strain evidence="6 7">RL-C</strain>
    </source>
</reference>
<dbReference type="Pfam" id="PF04172">
    <property type="entry name" value="LrgB"/>
    <property type="match status" value="1"/>
</dbReference>
<evidence type="ECO:0000313" key="6">
    <source>
        <dbReference type="EMBL" id="TCN65638.1"/>
    </source>
</evidence>
<dbReference type="GO" id="GO:0016020">
    <property type="term" value="C:membrane"/>
    <property type="evidence" value="ECO:0007669"/>
    <property type="project" value="UniProtKB-SubCell"/>
</dbReference>
<comment type="caution">
    <text evidence="6">The sequence shown here is derived from an EMBL/GenBank/DDBJ whole genome shotgun (WGS) entry which is preliminary data.</text>
</comment>
<dbReference type="AlphaFoldDB" id="A0A4R2EAA2"/>
<feature type="transmembrane region" description="Helical" evidence="5">
    <location>
        <begin position="152"/>
        <end position="172"/>
    </location>
</feature>
<feature type="transmembrane region" description="Helical" evidence="5">
    <location>
        <begin position="36"/>
        <end position="54"/>
    </location>
</feature>
<name>A0A4R2EAA2_9BACT</name>
<keyword evidence="3 5" id="KW-1133">Transmembrane helix</keyword>
<evidence type="ECO:0000256" key="3">
    <source>
        <dbReference type="ARBA" id="ARBA00022989"/>
    </source>
</evidence>
<dbReference type="OrthoDB" id="9811701at2"/>